<feature type="region of interest" description="Disordered" evidence="1">
    <location>
        <begin position="382"/>
        <end position="406"/>
    </location>
</feature>
<proteinExistence type="predicted"/>
<protein>
    <submittedName>
        <fullName evidence="2">Uncharacterized protein</fullName>
    </submittedName>
</protein>
<feature type="compositionally biased region" description="Basic and acidic residues" evidence="1">
    <location>
        <begin position="386"/>
        <end position="397"/>
    </location>
</feature>
<dbReference type="SUPFAM" id="SSF46689">
    <property type="entry name" value="Homeodomain-like"/>
    <property type="match status" value="1"/>
</dbReference>
<dbReference type="GeneID" id="110239457"/>
<evidence type="ECO:0000313" key="3">
    <source>
        <dbReference type="Proteomes" id="UP000887567"/>
    </source>
</evidence>
<dbReference type="InterPro" id="IPR009057">
    <property type="entry name" value="Homeodomain-like_sf"/>
</dbReference>
<accession>A0A913YKF2</accession>
<name>A0A913YKF2_EXADI</name>
<dbReference type="EnsemblMetazoa" id="XM_028659166.1">
    <property type="protein sequence ID" value="XP_028514967.1"/>
    <property type="gene ID" value="LOC110239457"/>
</dbReference>
<evidence type="ECO:0000256" key="1">
    <source>
        <dbReference type="SAM" id="MobiDB-lite"/>
    </source>
</evidence>
<dbReference type="CDD" id="cd11660">
    <property type="entry name" value="SANT_TRF"/>
    <property type="match status" value="1"/>
</dbReference>
<dbReference type="KEGG" id="epa:110239457"/>
<evidence type="ECO:0000313" key="2">
    <source>
        <dbReference type="EnsemblMetazoa" id="XP_028514967.1"/>
    </source>
</evidence>
<dbReference type="Gene3D" id="1.10.10.60">
    <property type="entry name" value="Homeodomain-like"/>
    <property type="match status" value="1"/>
</dbReference>
<dbReference type="OrthoDB" id="608866at2759"/>
<dbReference type="RefSeq" id="XP_028514967.1">
    <property type="nucleotide sequence ID" value="XM_028659166.1"/>
</dbReference>
<organism evidence="2 3">
    <name type="scientific">Exaiptasia diaphana</name>
    <name type="common">Tropical sea anemone</name>
    <name type="synonym">Aiptasia pulchella</name>
    <dbReference type="NCBI Taxonomy" id="2652724"/>
    <lineage>
        <taxon>Eukaryota</taxon>
        <taxon>Metazoa</taxon>
        <taxon>Cnidaria</taxon>
        <taxon>Anthozoa</taxon>
        <taxon>Hexacorallia</taxon>
        <taxon>Actiniaria</taxon>
        <taxon>Aiptasiidae</taxon>
        <taxon>Exaiptasia</taxon>
    </lineage>
</organism>
<reference evidence="2" key="1">
    <citation type="submission" date="2022-11" db="UniProtKB">
        <authorList>
            <consortium name="EnsemblMetazoa"/>
        </authorList>
    </citation>
    <scope>IDENTIFICATION</scope>
</reference>
<dbReference type="AlphaFoldDB" id="A0A913YKF2"/>
<sequence length="406" mass="47065">MASSRKYSLLTDVQRSVLSRYFDEGMTGKGQANNTLIEKASEAKVSKETIKHDLDIETLESKGHWATMDELLQVIPYHLPRYEKIIKQCKNHPNDPLCALELSFATRFIAVYLFLQVKCSRPMTFQYLTVQMIETAKINGGFVDQKQFKTASTYGFDSLMFNTADIQVIDDFIRHVRPRLEPKCDYVLVTRNGRQYNKLSNLMTKMVFDAIGKYIHPSRYRQIVETESVKNLTKEEQDVVSKNQKHSSVVARVHYQKQHSRDIAKKGQECMKKLQGIKGEQVEEYIQSKLCALNQAPTLSNKDQAASVSNEELTTNEIQNTHYQDKTKVPEKRSQQEVENSDKLVVKRLQFTKEEDEFLKEGLLHYGYGQWTPILRDKRFKFPKGRKPDSLKKRADSKFPTLCKKK</sequence>
<keyword evidence="3" id="KW-1185">Reference proteome</keyword>
<dbReference type="Proteomes" id="UP000887567">
    <property type="component" value="Unplaced"/>
</dbReference>